<proteinExistence type="predicted"/>
<organism evidence="1">
    <name type="scientific">Octopus bimaculoides</name>
    <name type="common">California two-spotted octopus</name>
    <dbReference type="NCBI Taxonomy" id="37653"/>
    <lineage>
        <taxon>Eukaryota</taxon>
        <taxon>Metazoa</taxon>
        <taxon>Spiralia</taxon>
        <taxon>Lophotrochozoa</taxon>
        <taxon>Mollusca</taxon>
        <taxon>Cephalopoda</taxon>
        <taxon>Coleoidea</taxon>
        <taxon>Octopodiformes</taxon>
        <taxon>Octopoda</taxon>
        <taxon>Incirrata</taxon>
        <taxon>Octopodidae</taxon>
        <taxon>Octopus</taxon>
    </lineage>
</organism>
<dbReference type="AlphaFoldDB" id="A0A0L8GCT6"/>
<protein>
    <submittedName>
        <fullName evidence="1">Uncharacterized protein</fullName>
    </submittedName>
</protein>
<reference evidence="1" key="1">
    <citation type="submission" date="2015-07" db="EMBL/GenBank/DDBJ databases">
        <title>MeaNS - Measles Nucleotide Surveillance Program.</title>
        <authorList>
            <person name="Tran T."/>
            <person name="Druce J."/>
        </authorList>
    </citation>
    <scope>NUCLEOTIDE SEQUENCE</scope>
    <source>
        <strain evidence="1">UCB-OBI-ISO-001</strain>
        <tissue evidence="1">Gonad</tissue>
    </source>
</reference>
<name>A0A0L8GCT6_OCTBM</name>
<evidence type="ECO:0000313" key="1">
    <source>
        <dbReference type="EMBL" id="KOF74846.1"/>
    </source>
</evidence>
<sequence length="54" mass="6285">MDLPISNLNGKCWLTIVLNNLAFMNSSPYFDFTKFGRRILVSFIDSSRIKSYCF</sequence>
<dbReference type="EMBL" id="KQ422438">
    <property type="protein sequence ID" value="KOF74846.1"/>
    <property type="molecule type" value="Genomic_DNA"/>
</dbReference>
<gene>
    <name evidence="1" type="ORF">OCBIM_22035561mg</name>
</gene>
<accession>A0A0L8GCT6</accession>